<name>A0A939BNZ0_9FIRM</name>
<dbReference type="NCBIfam" id="NF002633">
    <property type="entry name" value="PRK02304.1-2"/>
    <property type="match status" value="1"/>
</dbReference>
<dbReference type="NCBIfam" id="TIGR01090">
    <property type="entry name" value="apt"/>
    <property type="match status" value="1"/>
</dbReference>
<accession>A0A939BNZ0</accession>
<organism evidence="14 15">
    <name type="scientific">Halanaerobacter jeridensis</name>
    <dbReference type="NCBI Taxonomy" id="706427"/>
    <lineage>
        <taxon>Bacteria</taxon>
        <taxon>Bacillati</taxon>
        <taxon>Bacillota</taxon>
        <taxon>Clostridia</taxon>
        <taxon>Halanaerobiales</taxon>
        <taxon>Halobacteroidaceae</taxon>
        <taxon>Halanaerobacter</taxon>
    </lineage>
</organism>
<evidence type="ECO:0000256" key="11">
    <source>
        <dbReference type="ARBA" id="ARBA00022726"/>
    </source>
</evidence>
<dbReference type="GO" id="GO:0006168">
    <property type="term" value="P:adenine salvage"/>
    <property type="evidence" value="ECO:0007669"/>
    <property type="project" value="InterPro"/>
</dbReference>
<evidence type="ECO:0000256" key="8">
    <source>
        <dbReference type="ARBA" id="ARBA00022490"/>
    </source>
</evidence>
<dbReference type="InterPro" id="IPR029057">
    <property type="entry name" value="PRTase-like"/>
</dbReference>
<evidence type="ECO:0000256" key="3">
    <source>
        <dbReference type="ARBA" id="ARBA00004496"/>
    </source>
</evidence>
<proteinExistence type="inferred from homology"/>
<reference evidence="14" key="1">
    <citation type="submission" date="2021-01" db="EMBL/GenBank/DDBJ databases">
        <title>Genomic Encyclopedia of Type Strains, Phase IV (KMG-IV): sequencing the most valuable type-strain genomes for metagenomic binning, comparative biology and taxonomic classification.</title>
        <authorList>
            <person name="Goeker M."/>
        </authorList>
    </citation>
    <scope>NUCLEOTIDE SEQUENCE</scope>
    <source>
        <strain evidence="14">DSM 23230</strain>
    </source>
</reference>
<comment type="similarity">
    <text evidence="5 12">Belongs to the purine/pyrimidine phosphoribosyltransferase family.</text>
</comment>
<dbReference type="Proteomes" id="UP000774000">
    <property type="component" value="Unassembled WGS sequence"/>
</dbReference>
<dbReference type="GO" id="GO:0002055">
    <property type="term" value="F:adenine binding"/>
    <property type="evidence" value="ECO:0007669"/>
    <property type="project" value="TreeGrafter"/>
</dbReference>
<dbReference type="GO" id="GO:0044209">
    <property type="term" value="P:AMP salvage"/>
    <property type="evidence" value="ECO:0007669"/>
    <property type="project" value="UniProtKB-UniRule"/>
</dbReference>
<dbReference type="CDD" id="cd06223">
    <property type="entry name" value="PRTases_typeI"/>
    <property type="match status" value="1"/>
</dbReference>
<evidence type="ECO:0000256" key="12">
    <source>
        <dbReference type="HAMAP-Rule" id="MF_00004"/>
    </source>
</evidence>
<evidence type="ECO:0000256" key="4">
    <source>
        <dbReference type="ARBA" id="ARBA00004659"/>
    </source>
</evidence>
<keyword evidence="11 12" id="KW-0660">Purine salvage</keyword>
<evidence type="ECO:0000256" key="9">
    <source>
        <dbReference type="ARBA" id="ARBA00022676"/>
    </source>
</evidence>
<comment type="subunit">
    <text evidence="6 12">Homodimer.</text>
</comment>
<dbReference type="HAMAP" id="MF_00004">
    <property type="entry name" value="Aden_phosphoribosyltr"/>
    <property type="match status" value="1"/>
</dbReference>
<evidence type="ECO:0000256" key="2">
    <source>
        <dbReference type="ARBA" id="ARBA00003968"/>
    </source>
</evidence>
<dbReference type="AlphaFoldDB" id="A0A939BNZ0"/>
<evidence type="ECO:0000256" key="10">
    <source>
        <dbReference type="ARBA" id="ARBA00022679"/>
    </source>
</evidence>
<dbReference type="NCBIfam" id="NF002634">
    <property type="entry name" value="PRK02304.1-3"/>
    <property type="match status" value="1"/>
</dbReference>
<dbReference type="InterPro" id="IPR000836">
    <property type="entry name" value="PRTase_dom"/>
</dbReference>
<evidence type="ECO:0000256" key="1">
    <source>
        <dbReference type="ARBA" id="ARBA00000868"/>
    </source>
</evidence>
<dbReference type="PANTHER" id="PTHR32315">
    <property type="entry name" value="ADENINE PHOSPHORIBOSYLTRANSFERASE"/>
    <property type="match status" value="1"/>
</dbReference>
<protein>
    <recommendedName>
        <fullName evidence="7 12">Adenine phosphoribosyltransferase</fullName>
        <shortName evidence="12">APRT</shortName>
        <ecNumber evidence="7 12">2.4.2.7</ecNumber>
    </recommendedName>
</protein>
<dbReference type="GO" id="GO:0006166">
    <property type="term" value="P:purine ribonucleoside salvage"/>
    <property type="evidence" value="ECO:0007669"/>
    <property type="project" value="UniProtKB-UniRule"/>
</dbReference>
<comment type="catalytic activity">
    <reaction evidence="1 12">
        <text>AMP + diphosphate = 5-phospho-alpha-D-ribose 1-diphosphate + adenine</text>
        <dbReference type="Rhea" id="RHEA:16609"/>
        <dbReference type="ChEBI" id="CHEBI:16708"/>
        <dbReference type="ChEBI" id="CHEBI:33019"/>
        <dbReference type="ChEBI" id="CHEBI:58017"/>
        <dbReference type="ChEBI" id="CHEBI:456215"/>
        <dbReference type="EC" id="2.4.2.7"/>
    </reaction>
</comment>
<dbReference type="InterPro" id="IPR050054">
    <property type="entry name" value="UPRTase/APRTase"/>
</dbReference>
<evidence type="ECO:0000313" key="15">
    <source>
        <dbReference type="Proteomes" id="UP000774000"/>
    </source>
</evidence>
<keyword evidence="8 12" id="KW-0963">Cytoplasm</keyword>
<dbReference type="PANTHER" id="PTHR32315:SF3">
    <property type="entry name" value="ADENINE PHOSPHORIBOSYLTRANSFERASE"/>
    <property type="match status" value="1"/>
</dbReference>
<dbReference type="GO" id="GO:0005737">
    <property type="term" value="C:cytoplasm"/>
    <property type="evidence" value="ECO:0007669"/>
    <property type="project" value="UniProtKB-SubCell"/>
</dbReference>
<dbReference type="GO" id="GO:0016208">
    <property type="term" value="F:AMP binding"/>
    <property type="evidence" value="ECO:0007669"/>
    <property type="project" value="TreeGrafter"/>
</dbReference>
<evidence type="ECO:0000259" key="13">
    <source>
        <dbReference type="Pfam" id="PF00156"/>
    </source>
</evidence>
<evidence type="ECO:0000256" key="5">
    <source>
        <dbReference type="ARBA" id="ARBA00008391"/>
    </source>
</evidence>
<dbReference type="NCBIfam" id="NF002636">
    <property type="entry name" value="PRK02304.1-5"/>
    <property type="match status" value="1"/>
</dbReference>
<comment type="function">
    <text evidence="2 12">Catalyzes a salvage reaction resulting in the formation of AMP, that is energically less costly than de novo synthesis.</text>
</comment>
<dbReference type="EC" id="2.4.2.7" evidence="7 12"/>
<keyword evidence="10 12" id="KW-0808">Transferase</keyword>
<comment type="subcellular location">
    <subcellularLocation>
        <location evidence="3 12">Cytoplasm</location>
    </subcellularLocation>
</comment>
<feature type="domain" description="Phosphoribosyltransferase" evidence="13">
    <location>
        <begin position="28"/>
        <end position="148"/>
    </location>
</feature>
<dbReference type="InterPro" id="IPR005764">
    <property type="entry name" value="Ade_phspho_trans"/>
</dbReference>
<keyword evidence="15" id="KW-1185">Reference proteome</keyword>
<evidence type="ECO:0000256" key="7">
    <source>
        <dbReference type="ARBA" id="ARBA00011893"/>
    </source>
</evidence>
<evidence type="ECO:0000313" key="14">
    <source>
        <dbReference type="EMBL" id="MBM7556282.1"/>
    </source>
</evidence>
<dbReference type="Pfam" id="PF00156">
    <property type="entry name" value="Pribosyltran"/>
    <property type="match status" value="1"/>
</dbReference>
<dbReference type="FunFam" id="3.40.50.2020:FF:000004">
    <property type="entry name" value="Adenine phosphoribosyltransferase"/>
    <property type="match status" value="1"/>
</dbReference>
<comment type="pathway">
    <text evidence="4 12">Purine metabolism; AMP biosynthesis via salvage pathway; AMP from adenine: step 1/1.</text>
</comment>
<dbReference type="Gene3D" id="3.40.50.2020">
    <property type="match status" value="1"/>
</dbReference>
<evidence type="ECO:0000256" key="6">
    <source>
        <dbReference type="ARBA" id="ARBA00011738"/>
    </source>
</evidence>
<dbReference type="EMBL" id="JAFBDQ010000004">
    <property type="protein sequence ID" value="MBM7556282.1"/>
    <property type="molecule type" value="Genomic_DNA"/>
</dbReference>
<dbReference type="SUPFAM" id="SSF53271">
    <property type="entry name" value="PRTase-like"/>
    <property type="match status" value="1"/>
</dbReference>
<comment type="caution">
    <text evidence="14">The sequence shown here is derived from an EMBL/GenBank/DDBJ whole genome shotgun (WGS) entry which is preliminary data.</text>
</comment>
<dbReference type="GO" id="GO:0003999">
    <property type="term" value="F:adenine phosphoribosyltransferase activity"/>
    <property type="evidence" value="ECO:0007669"/>
    <property type="project" value="UniProtKB-UniRule"/>
</dbReference>
<gene>
    <name evidence="12" type="primary">apt</name>
    <name evidence="14" type="ORF">JOC47_001118</name>
</gene>
<dbReference type="RefSeq" id="WP_204701032.1">
    <property type="nucleotide sequence ID" value="NZ_JAFBDQ010000004.1"/>
</dbReference>
<keyword evidence="9 12" id="KW-0328">Glycosyltransferase</keyword>
<sequence>MNLADKIRTISDFPKEGIQFKDITTLLKDADAFQESIDRIAERYEEEDIDLVVGIEARGFLIGAPLAINMNKGFVPVRKEGKLPGDKVVKEYDLEYGSSVLEMHSDAIEEGQKVLIVDDLLATGGTVNATVEMVEEIGGDIVEVAFLMELDFLNGRDKLEGQDVFSLIIE</sequence>